<keyword evidence="2" id="KW-1185">Reference proteome</keyword>
<dbReference type="STRING" id="594679.SD28_04520"/>
<proteinExistence type="predicted"/>
<evidence type="ECO:0000313" key="2">
    <source>
        <dbReference type="Proteomes" id="UP000031104"/>
    </source>
</evidence>
<accession>A0A0A8E5S1</accession>
<organism evidence="1 2">
    <name type="scientific">Allofrancisella guangzhouensis</name>
    <dbReference type="NCBI Taxonomy" id="594679"/>
    <lineage>
        <taxon>Bacteria</taxon>
        <taxon>Pseudomonadati</taxon>
        <taxon>Pseudomonadota</taxon>
        <taxon>Gammaproteobacteria</taxon>
        <taxon>Thiotrichales</taxon>
        <taxon>Francisellaceae</taxon>
        <taxon>Allofrancisella</taxon>
    </lineage>
</organism>
<dbReference type="RefSeq" id="WP_039124519.1">
    <property type="nucleotide sequence ID" value="NZ_CP010427.1"/>
</dbReference>
<protein>
    <submittedName>
        <fullName evidence="1">Uncharacterized protein</fullName>
    </submittedName>
</protein>
<evidence type="ECO:0000313" key="1">
    <source>
        <dbReference type="EMBL" id="AJC48947.1"/>
    </source>
</evidence>
<dbReference type="KEGG" id="fgu:SD28_04520"/>
<sequence length="272" mass="31721">MIDSDELLIIGAALVQTVRHYIPYSMNMCERGQLFYEYTNTALYVKLRKDITDSRTVTQKPIGYIKKAQAALSLGTANCGRLVDAAMYICNLIETAYHEQIYATEIMVGQKNNNHVVVILHQSEKLFKFRNGHKFTSNNLRNFYIEDKDSLRNAVVVDPWIYRAVKLSESDKLLESAKNHNVEDFYIGIISITNKTRVSVLSQDTNHTVEYSYLIDKFWDFYNEQKQKLDDSRESFARGRRFSSIKRSLERDIQQFQKKQEQLISLRDFLLG</sequence>
<gene>
    <name evidence="1" type="ORF">SD28_04520</name>
</gene>
<dbReference type="EMBL" id="CP010427">
    <property type="protein sequence ID" value="AJC48947.1"/>
    <property type="molecule type" value="Genomic_DNA"/>
</dbReference>
<reference evidence="1 2" key="1">
    <citation type="submission" date="2014-12" db="EMBL/GenBank/DDBJ databases">
        <title>Complete genome sequence of Francisella guanzhouensis strain 08HL01032 isolated from air-conditioning system in China.</title>
        <authorList>
            <person name="Svensson D."/>
            <person name="Ohrman C."/>
            <person name="Backman S."/>
            <person name="Karlsson E."/>
            <person name="Nilsson E."/>
            <person name="Bystrom M."/>
            <person name="Larkeryd A."/>
            <person name="Stenberg P."/>
            <person name="Scholtz H.C."/>
            <person name="Forsman M."/>
            <person name="Sjodin A."/>
        </authorList>
    </citation>
    <scope>NUCLEOTIDE SEQUENCE [LARGE SCALE GENOMIC DNA]</scope>
    <source>
        <strain evidence="1 2">08HL01032</strain>
    </source>
</reference>
<dbReference type="Proteomes" id="UP000031104">
    <property type="component" value="Chromosome"/>
</dbReference>
<dbReference type="HOGENOM" id="CLU_1022147_0_0_6"/>
<dbReference type="OrthoDB" id="5604126at2"/>
<dbReference type="AlphaFoldDB" id="A0A0A8E5S1"/>
<name>A0A0A8E5S1_9GAMM</name>